<protein>
    <submittedName>
        <fullName evidence="2">Uncharacterized protein</fullName>
    </submittedName>
</protein>
<comment type="caution">
    <text evidence="2">The sequence shown here is derived from an EMBL/GenBank/DDBJ whole genome shotgun (WGS) entry which is preliminary data.</text>
</comment>
<dbReference type="RefSeq" id="WP_386755536.1">
    <property type="nucleotide sequence ID" value="NZ_JBHSNM010000005.1"/>
</dbReference>
<feature type="transmembrane region" description="Helical" evidence="1">
    <location>
        <begin position="31"/>
        <end position="50"/>
    </location>
</feature>
<sequence>MKKPAVVALLVLALIVPVALFWWLSMRYALGAAAAIAVAAGWALNIAWAFAAQAPAAAGPAQAQDNTRAIAARFGWVCPTVLVLLTWLVCRFVLPVAA</sequence>
<keyword evidence="1" id="KW-0472">Membrane</keyword>
<organism evidence="2 3">
    <name type="scientific">Lysobacter yangpyeongensis</name>
    <dbReference type="NCBI Taxonomy" id="346182"/>
    <lineage>
        <taxon>Bacteria</taxon>
        <taxon>Pseudomonadati</taxon>
        <taxon>Pseudomonadota</taxon>
        <taxon>Gammaproteobacteria</taxon>
        <taxon>Lysobacterales</taxon>
        <taxon>Lysobacteraceae</taxon>
        <taxon>Lysobacter</taxon>
    </lineage>
</organism>
<proteinExistence type="predicted"/>
<feature type="transmembrane region" description="Helical" evidence="1">
    <location>
        <begin position="6"/>
        <end position="24"/>
    </location>
</feature>
<keyword evidence="1" id="KW-0812">Transmembrane</keyword>
<keyword evidence="1" id="KW-1133">Transmembrane helix</keyword>
<reference evidence="3" key="1">
    <citation type="journal article" date="2019" name="Int. J. Syst. Evol. Microbiol.">
        <title>The Global Catalogue of Microorganisms (GCM) 10K type strain sequencing project: providing services to taxonomists for standard genome sequencing and annotation.</title>
        <authorList>
            <consortium name="The Broad Institute Genomics Platform"/>
            <consortium name="The Broad Institute Genome Sequencing Center for Infectious Disease"/>
            <person name="Wu L."/>
            <person name="Ma J."/>
        </authorList>
    </citation>
    <scope>NUCLEOTIDE SEQUENCE [LARGE SCALE GENOMIC DNA]</scope>
    <source>
        <strain evidence="3">KACC 11407</strain>
    </source>
</reference>
<dbReference type="EMBL" id="JBHSNM010000005">
    <property type="protein sequence ID" value="MFC5570985.1"/>
    <property type="molecule type" value="Genomic_DNA"/>
</dbReference>
<keyword evidence="3" id="KW-1185">Reference proteome</keyword>
<evidence type="ECO:0000256" key="1">
    <source>
        <dbReference type="SAM" id="Phobius"/>
    </source>
</evidence>
<gene>
    <name evidence="2" type="ORF">ACFPN1_13035</name>
</gene>
<accession>A0ABW0SPK7</accession>
<evidence type="ECO:0000313" key="2">
    <source>
        <dbReference type="EMBL" id="MFC5570985.1"/>
    </source>
</evidence>
<dbReference type="Proteomes" id="UP001596036">
    <property type="component" value="Unassembled WGS sequence"/>
</dbReference>
<feature type="transmembrane region" description="Helical" evidence="1">
    <location>
        <begin position="70"/>
        <end position="94"/>
    </location>
</feature>
<evidence type="ECO:0000313" key="3">
    <source>
        <dbReference type="Proteomes" id="UP001596036"/>
    </source>
</evidence>
<name>A0ABW0SPK7_9GAMM</name>